<dbReference type="InterPro" id="IPR011993">
    <property type="entry name" value="PH-like_dom_sf"/>
</dbReference>
<dbReference type="EMBL" id="BEZZ01002630">
    <property type="protein sequence ID" value="GCC17073.1"/>
    <property type="molecule type" value="Genomic_DNA"/>
</dbReference>
<protein>
    <recommendedName>
        <fullName evidence="1">PH domain-containing protein</fullName>
    </recommendedName>
</protein>
<comment type="caution">
    <text evidence="2">The sequence shown here is derived from an EMBL/GenBank/DDBJ whole genome shotgun (WGS) entry which is preliminary data.</text>
</comment>
<dbReference type="OrthoDB" id="5585231at2759"/>
<evidence type="ECO:0000313" key="3">
    <source>
        <dbReference type="Proteomes" id="UP000287033"/>
    </source>
</evidence>
<name>A0A401RG00_CHIPU</name>
<dbReference type="AlphaFoldDB" id="A0A401RG00"/>
<dbReference type="PANTHER" id="PTHR13217:SF6">
    <property type="entry name" value="PLECKSTRIN HOMOLOGY DOMAIN-CONTAINING FAMILY G MEMBER 7"/>
    <property type="match status" value="1"/>
</dbReference>
<proteinExistence type="predicted"/>
<dbReference type="STRING" id="137246.A0A401RG00"/>
<dbReference type="Gene3D" id="2.30.29.30">
    <property type="entry name" value="Pleckstrin-homology domain (PH domain)/Phosphotyrosine-binding domain (PTB)"/>
    <property type="match status" value="1"/>
</dbReference>
<keyword evidence="3" id="KW-1185">Reference proteome</keyword>
<dbReference type="PROSITE" id="PS50003">
    <property type="entry name" value="PH_DOMAIN"/>
    <property type="match status" value="1"/>
</dbReference>
<dbReference type="InterPro" id="IPR040181">
    <property type="entry name" value="PKHG5/7"/>
</dbReference>
<evidence type="ECO:0000259" key="1">
    <source>
        <dbReference type="PROSITE" id="PS50003"/>
    </source>
</evidence>
<dbReference type="SUPFAM" id="SSF50729">
    <property type="entry name" value="PH domain-like"/>
    <property type="match status" value="1"/>
</dbReference>
<feature type="domain" description="PH" evidence="1">
    <location>
        <begin position="1"/>
        <end position="76"/>
    </location>
</feature>
<dbReference type="PANTHER" id="PTHR13217">
    <property type="entry name" value="PLECKSTRIN HOMOLOGY DOMAIN-CONTAINING FAMILY G MEMBER 7"/>
    <property type="match status" value="1"/>
</dbReference>
<sequence length="100" mass="11134">MGRDGTVCSILDQPIPLDRLVLKNIDPLNSAGCGLHNVFLVIHQNRYQQCIGIFTLQAPSDPVKRTWLLHIETAVTGYRNILDPPQPLLGRFAVNESSEI</sequence>
<gene>
    <name evidence="2" type="ORF">chiPu_0020470</name>
</gene>
<reference evidence="2 3" key="1">
    <citation type="journal article" date="2018" name="Nat. Ecol. Evol.">
        <title>Shark genomes provide insights into elasmobranch evolution and the origin of vertebrates.</title>
        <authorList>
            <person name="Hara Y"/>
            <person name="Yamaguchi K"/>
            <person name="Onimaru K"/>
            <person name="Kadota M"/>
            <person name="Koyanagi M"/>
            <person name="Keeley SD"/>
            <person name="Tatsumi K"/>
            <person name="Tanaka K"/>
            <person name="Motone F"/>
            <person name="Kageyama Y"/>
            <person name="Nozu R"/>
            <person name="Adachi N"/>
            <person name="Nishimura O"/>
            <person name="Nakagawa R"/>
            <person name="Tanegashima C"/>
            <person name="Kiyatake I"/>
            <person name="Matsumoto R"/>
            <person name="Murakumo K"/>
            <person name="Nishida K"/>
            <person name="Terakita A"/>
            <person name="Kuratani S"/>
            <person name="Sato K"/>
            <person name="Hyodo S Kuraku.S."/>
        </authorList>
    </citation>
    <scope>NUCLEOTIDE SEQUENCE [LARGE SCALE GENOMIC DNA]</scope>
</reference>
<dbReference type="InterPro" id="IPR001849">
    <property type="entry name" value="PH_domain"/>
</dbReference>
<organism evidence="2 3">
    <name type="scientific">Chiloscyllium punctatum</name>
    <name type="common">Brownbanded bambooshark</name>
    <name type="synonym">Hemiscyllium punctatum</name>
    <dbReference type="NCBI Taxonomy" id="137246"/>
    <lineage>
        <taxon>Eukaryota</taxon>
        <taxon>Metazoa</taxon>
        <taxon>Chordata</taxon>
        <taxon>Craniata</taxon>
        <taxon>Vertebrata</taxon>
        <taxon>Chondrichthyes</taxon>
        <taxon>Elasmobranchii</taxon>
        <taxon>Galeomorphii</taxon>
        <taxon>Galeoidea</taxon>
        <taxon>Orectolobiformes</taxon>
        <taxon>Hemiscylliidae</taxon>
        <taxon>Chiloscyllium</taxon>
    </lineage>
</organism>
<dbReference type="Proteomes" id="UP000287033">
    <property type="component" value="Unassembled WGS sequence"/>
</dbReference>
<dbReference type="GO" id="GO:0007266">
    <property type="term" value="P:Rho protein signal transduction"/>
    <property type="evidence" value="ECO:0007669"/>
    <property type="project" value="TreeGrafter"/>
</dbReference>
<evidence type="ECO:0000313" key="2">
    <source>
        <dbReference type="EMBL" id="GCC17073.1"/>
    </source>
</evidence>
<accession>A0A401RG00</accession>